<evidence type="ECO:0000313" key="8">
    <source>
        <dbReference type="Proteomes" id="UP001500736"/>
    </source>
</evidence>
<dbReference type="EMBL" id="BAAAGF010000002">
    <property type="protein sequence ID" value="GAA0742070.1"/>
    <property type="molecule type" value="Genomic_DNA"/>
</dbReference>
<comment type="subcellular location">
    <subcellularLocation>
        <location evidence="1">Membrane</location>
        <topology evidence="1">Multi-pass membrane protein</topology>
    </subcellularLocation>
</comment>
<feature type="transmembrane region" description="Helical" evidence="5">
    <location>
        <begin position="37"/>
        <end position="55"/>
    </location>
</feature>
<dbReference type="Proteomes" id="UP001500736">
    <property type="component" value="Unassembled WGS sequence"/>
</dbReference>
<feature type="transmembrane region" description="Helical" evidence="5">
    <location>
        <begin position="233"/>
        <end position="250"/>
    </location>
</feature>
<name>A0ABN1JL52_9FLAO</name>
<feature type="domain" description="Sodium/calcium exchanger membrane region" evidence="6">
    <location>
        <begin position="1"/>
        <end position="104"/>
    </location>
</feature>
<feature type="transmembrane region" description="Helical" evidence="5">
    <location>
        <begin position="84"/>
        <end position="104"/>
    </location>
</feature>
<dbReference type="Gene3D" id="1.20.1420.30">
    <property type="entry name" value="NCX, central ion-binding region"/>
    <property type="match status" value="1"/>
</dbReference>
<organism evidence="7 8">
    <name type="scientific">Gaetbulibacter jejuensis</name>
    <dbReference type="NCBI Taxonomy" id="584607"/>
    <lineage>
        <taxon>Bacteria</taxon>
        <taxon>Pseudomonadati</taxon>
        <taxon>Bacteroidota</taxon>
        <taxon>Flavobacteriia</taxon>
        <taxon>Flavobacteriales</taxon>
        <taxon>Flavobacteriaceae</taxon>
        <taxon>Gaetbulibacter</taxon>
    </lineage>
</organism>
<reference evidence="7 8" key="1">
    <citation type="journal article" date="2019" name="Int. J. Syst. Evol. Microbiol.">
        <title>The Global Catalogue of Microorganisms (GCM) 10K type strain sequencing project: providing services to taxonomists for standard genome sequencing and annotation.</title>
        <authorList>
            <consortium name="The Broad Institute Genomics Platform"/>
            <consortium name="The Broad Institute Genome Sequencing Center for Infectious Disease"/>
            <person name="Wu L."/>
            <person name="Ma J."/>
        </authorList>
    </citation>
    <scope>NUCLEOTIDE SEQUENCE [LARGE SCALE GENOMIC DNA]</scope>
    <source>
        <strain evidence="7 8">JCM 15976</strain>
    </source>
</reference>
<dbReference type="InterPro" id="IPR004837">
    <property type="entry name" value="NaCa_Exmemb"/>
</dbReference>
<dbReference type="Pfam" id="PF01699">
    <property type="entry name" value="Na_Ca_ex"/>
    <property type="match status" value="2"/>
</dbReference>
<proteinExistence type="predicted"/>
<evidence type="ECO:0000256" key="3">
    <source>
        <dbReference type="ARBA" id="ARBA00022989"/>
    </source>
</evidence>
<evidence type="ECO:0000313" key="7">
    <source>
        <dbReference type="EMBL" id="GAA0742070.1"/>
    </source>
</evidence>
<protein>
    <submittedName>
        <fullName evidence="7">Calcium/sodium antiporter</fullName>
    </submittedName>
</protein>
<dbReference type="InterPro" id="IPR044880">
    <property type="entry name" value="NCX_ion-bd_dom_sf"/>
</dbReference>
<evidence type="ECO:0000256" key="5">
    <source>
        <dbReference type="SAM" id="Phobius"/>
    </source>
</evidence>
<feature type="domain" description="Sodium/calcium exchanger membrane region" evidence="6">
    <location>
        <begin position="130"/>
        <end position="276"/>
    </location>
</feature>
<evidence type="ECO:0000256" key="1">
    <source>
        <dbReference type="ARBA" id="ARBA00004141"/>
    </source>
</evidence>
<comment type="caution">
    <text evidence="7">The sequence shown here is derived from an EMBL/GenBank/DDBJ whole genome shotgun (WGS) entry which is preliminary data.</text>
</comment>
<accession>A0ABN1JL52</accession>
<evidence type="ECO:0000256" key="4">
    <source>
        <dbReference type="ARBA" id="ARBA00023136"/>
    </source>
</evidence>
<keyword evidence="8" id="KW-1185">Reference proteome</keyword>
<feature type="transmembrane region" description="Helical" evidence="5">
    <location>
        <begin position="125"/>
        <end position="144"/>
    </location>
</feature>
<dbReference type="PANTHER" id="PTHR10846">
    <property type="entry name" value="SODIUM/POTASSIUM/CALCIUM EXCHANGER"/>
    <property type="match status" value="1"/>
</dbReference>
<feature type="transmembrane region" description="Helical" evidence="5">
    <location>
        <begin position="200"/>
        <end position="221"/>
    </location>
</feature>
<dbReference type="InterPro" id="IPR004481">
    <property type="entry name" value="K/Na/Ca-exchanger"/>
</dbReference>
<keyword evidence="3 5" id="KW-1133">Transmembrane helix</keyword>
<evidence type="ECO:0000259" key="6">
    <source>
        <dbReference type="Pfam" id="PF01699"/>
    </source>
</evidence>
<dbReference type="NCBIfam" id="TIGR00367">
    <property type="entry name" value="calcium/sodium antiporter"/>
    <property type="match status" value="1"/>
</dbReference>
<feature type="transmembrane region" description="Helical" evidence="5">
    <location>
        <begin position="62"/>
        <end position="78"/>
    </location>
</feature>
<dbReference type="PANTHER" id="PTHR10846:SF8">
    <property type="entry name" value="INNER MEMBRANE PROTEIN YRBG"/>
    <property type="match status" value="1"/>
</dbReference>
<keyword evidence="4 5" id="KW-0472">Membrane</keyword>
<sequence>MTVVSFATSAPELLVSLQAALDGSSDISLGNVIGSNIANIGLVLGITAIISPLLVDKDFYRLNWPMMMLMSVLLYVFLKNDDYLSLMEGVLFIVMLTVFLVVLIKDSRRKTKVNLDEVDDSLKETSNFKIILWLLIGAAALYFGSEWLVKGAKDLASAVGVSEYAISVTVIAIGTSVPELAASVIAALKKEKAISLGNLIGSNIFNIASVLGLTAIIKPIAVNPNTPEILSTNIFWMIGFAAVLIPLVFLPKRYELGRLKGFLLFGAYLIFIYYAVV</sequence>
<feature type="transmembrane region" description="Helical" evidence="5">
    <location>
        <begin position="164"/>
        <end position="188"/>
    </location>
</feature>
<keyword evidence="2 5" id="KW-0812">Transmembrane</keyword>
<feature type="transmembrane region" description="Helical" evidence="5">
    <location>
        <begin position="257"/>
        <end position="276"/>
    </location>
</feature>
<evidence type="ECO:0000256" key="2">
    <source>
        <dbReference type="ARBA" id="ARBA00022692"/>
    </source>
</evidence>
<gene>
    <name evidence="7" type="ORF">GCM10009431_13700</name>
</gene>